<dbReference type="Proteomes" id="UP001152320">
    <property type="component" value="Chromosome 11"/>
</dbReference>
<feature type="compositionally biased region" description="Basic and acidic residues" evidence="7">
    <location>
        <begin position="1"/>
        <end position="10"/>
    </location>
</feature>
<dbReference type="InterPro" id="IPR000719">
    <property type="entry name" value="Prot_kinase_dom"/>
</dbReference>
<dbReference type="PANTHER" id="PTHR13902">
    <property type="entry name" value="SERINE/THREONINE-PROTEIN KINASE WNK WITH NO LYSINE -RELATED"/>
    <property type="match status" value="1"/>
</dbReference>
<comment type="function">
    <text evidence="4">May play a role in subcellular trafficking between the endoplasmic reticulum and Golgi apparatus.</text>
</comment>
<proteinExistence type="predicted"/>
<dbReference type="EMBL" id="JAIZAY010000011">
    <property type="protein sequence ID" value="KAJ8032986.1"/>
    <property type="molecule type" value="Genomic_DNA"/>
</dbReference>
<feature type="domain" description="Protein kinase" evidence="8">
    <location>
        <begin position="1"/>
        <end position="302"/>
    </location>
</feature>
<dbReference type="Gene3D" id="3.30.200.20">
    <property type="entry name" value="Phosphorylase Kinase, domain 1"/>
    <property type="match status" value="1"/>
</dbReference>
<evidence type="ECO:0000256" key="2">
    <source>
        <dbReference type="ARBA" id="ARBA00022490"/>
    </source>
</evidence>
<dbReference type="GO" id="GO:0005737">
    <property type="term" value="C:cytoplasm"/>
    <property type="evidence" value="ECO:0007669"/>
    <property type="project" value="UniProtKB-SubCell"/>
</dbReference>
<keyword evidence="2" id="KW-0963">Cytoplasm</keyword>
<dbReference type="OrthoDB" id="1034557at2759"/>
<keyword evidence="9" id="KW-0675">Receptor</keyword>
<evidence type="ECO:0000259" key="8">
    <source>
        <dbReference type="PROSITE" id="PS50011"/>
    </source>
</evidence>
<dbReference type="FunFam" id="1.10.510.10:FF:000842">
    <property type="entry name" value="Nuclear receptor-binding protein"/>
    <property type="match status" value="1"/>
</dbReference>
<evidence type="ECO:0000256" key="7">
    <source>
        <dbReference type="SAM" id="MobiDB-lite"/>
    </source>
</evidence>
<evidence type="ECO:0000256" key="5">
    <source>
        <dbReference type="ARBA" id="ARBA00069870"/>
    </source>
</evidence>
<dbReference type="InterPro" id="IPR050588">
    <property type="entry name" value="WNK_Ser-Thr_kinase"/>
</dbReference>
<dbReference type="GO" id="GO:0005524">
    <property type="term" value="F:ATP binding"/>
    <property type="evidence" value="ECO:0007669"/>
    <property type="project" value="InterPro"/>
</dbReference>
<reference evidence="9" key="1">
    <citation type="submission" date="2021-10" db="EMBL/GenBank/DDBJ databases">
        <title>Tropical sea cucumber genome reveals ecological adaptation and Cuvierian tubules defense mechanism.</title>
        <authorList>
            <person name="Chen T."/>
        </authorList>
    </citation>
    <scope>NUCLEOTIDE SEQUENCE</scope>
    <source>
        <strain evidence="9">Nanhai2018</strain>
        <tissue evidence="9">Muscle</tissue>
    </source>
</reference>
<organism evidence="9 10">
    <name type="scientific">Holothuria leucospilota</name>
    <name type="common">Black long sea cucumber</name>
    <name type="synonym">Mertensiothuria leucospilota</name>
    <dbReference type="NCBI Taxonomy" id="206669"/>
    <lineage>
        <taxon>Eukaryota</taxon>
        <taxon>Metazoa</taxon>
        <taxon>Echinodermata</taxon>
        <taxon>Eleutherozoa</taxon>
        <taxon>Echinozoa</taxon>
        <taxon>Holothuroidea</taxon>
        <taxon>Aspidochirotacea</taxon>
        <taxon>Aspidochirotida</taxon>
        <taxon>Holothuriidae</taxon>
        <taxon>Holothuria</taxon>
    </lineage>
</organism>
<sequence>MPGSGGEKKKTVSPHDSGEDSEDDESEILEESPCGRWQKRRVKVEQRDVPGIDVAYLAMDTEEGREVVWNEVQFSARRDYKAQEEKIKVVFDNLIQLDHPNIVKFYKYWADTKSEKPRVIFITEYMSSGSLKQFLKKVKKDMHYIQEKSWKRWTTQILSALSYLHSCEIPIVHGNLTTDTIFIQHNGLIKIGCVAPDAINNHVKTFREEQKNMHYLAPEYSANQEKVTIGVDIYAFGICALEMAVVDIQGNGDSKKKCISRDAVLQAVEGLKDDYQKDFIRKCLSDQTKRPTARELLLHKVLFEVHSLKLLAAHCIVNTESIAAEFESEVKELTNDQNGERVIASISHSDGRKGVQWKLSQVPALELEKFLEDVENGVYPLTAFALPRPQPTKKNRPQSPETAESVKSETPEPSDVESRHIQEMNCNVKPGQDDLYQLEIHLRMDDKMRRELSCEISKDDKPQDLADELVGFGFINQSDRDQISWMIEERLKSFHGGQFPNSGSAIRAT</sequence>
<keyword evidence="10" id="KW-1185">Reference proteome</keyword>
<evidence type="ECO:0000256" key="6">
    <source>
        <dbReference type="ARBA" id="ARBA00078305"/>
    </source>
</evidence>
<feature type="region of interest" description="Disordered" evidence="7">
    <location>
        <begin position="385"/>
        <end position="419"/>
    </location>
</feature>
<evidence type="ECO:0000313" key="9">
    <source>
        <dbReference type="EMBL" id="KAJ8032986.1"/>
    </source>
</evidence>
<feature type="compositionally biased region" description="Acidic residues" evidence="7">
    <location>
        <begin position="19"/>
        <end position="30"/>
    </location>
</feature>
<dbReference type="GO" id="GO:0004672">
    <property type="term" value="F:protein kinase activity"/>
    <property type="evidence" value="ECO:0007669"/>
    <property type="project" value="InterPro"/>
</dbReference>
<dbReference type="InterPro" id="IPR011009">
    <property type="entry name" value="Kinase-like_dom_sf"/>
</dbReference>
<dbReference type="Gene3D" id="1.10.510.10">
    <property type="entry name" value="Transferase(Phosphotransferase) domain 1"/>
    <property type="match status" value="1"/>
</dbReference>
<dbReference type="FunFam" id="3.30.200.20:FF:000098">
    <property type="entry name" value="Nuclear receptor-binding protein 1"/>
    <property type="match status" value="1"/>
</dbReference>
<name>A0A9Q1H5D5_HOLLE</name>
<dbReference type="PROSITE" id="PS50011">
    <property type="entry name" value="PROTEIN_KINASE_DOM"/>
    <property type="match status" value="1"/>
</dbReference>
<evidence type="ECO:0000256" key="3">
    <source>
        <dbReference type="ARBA" id="ARBA00022553"/>
    </source>
</evidence>
<gene>
    <name evidence="9" type="ORF">HOLleu_23091</name>
</gene>
<accession>A0A9Q1H5D5</accession>
<dbReference type="SUPFAM" id="SSF56112">
    <property type="entry name" value="Protein kinase-like (PK-like)"/>
    <property type="match status" value="1"/>
</dbReference>
<protein>
    <recommendedName>
        <fullName evidence="5">Nuclear receptor-binding protein homolog</fullName>
    </recommendedName>
    <alternativeName>
        <fullName evidence="6">MLF1-adaptor molecule</fullName>
    </alternativeName>
</protein>
<comment type="caution">
    <text evidence="9">The sequence shown here is derived from an EMBL/GenBank/DDBJ whole genome shotgun (WGS) entry which is preliminary data.</text>
</comment>
<comment type="subcellular location">
    <subcellularLocation>
        <location evidence="1">Cytoplasm</location>
    </subcellularLocation>
</comment>
<evidence type="ECO:0000256" key="1">
    <source>
        <dbReference type="ARBA" id="ARBA00004496"/>
    </source>
</evidence>
<evidence type="ECO:0000256" key="4">
    <source>
        <dbReference type="ARBA" id="ARBA00055167"/>
    </source>
</evidence>
<evidence type="ECO:0000313" key="10">
    <source>
        <dbReference type="Proteomes" id="UP001152320"/>
    </source>
</evidence>
<dbReference type="Pfam" id="PF00069">
    <property type="entry name" value="Pkinase"/>
    <property type="match status" value="1"/>
</dbReference>
<dbReference type="AlphaFoldDB" id="A0A9Q1H5D5"/>
<feature type="compositionally biased region" description="Basic and acidic residues" evidence="7">
    <location>
        <begin position="404"/>
        <end position="419"/>
    </location>
</feature>
<keyword evidence="3" id="KW-0597">Phosphoprotein</keyword>
<feature type="region of interest" description="Disordered" evidence="7">
    <location>
        <begin position="1"/>
        <end position="32"/>
    </location>
</feature>